<accession>A0AAE8N250</accession>
<reference evidence="1" key="1">
    <citation type="submission" date="2018-03" db="EMBL/GenBank/DDBJ databases">
        <authorList>
            <person name="Guldener U."/>
        </authorList>
    </citation>
    <scope>NUCLEOTIDE SEQUENCE</scope>
</reference>
<dbReference type="EMBL" id="ONZQ02000009">
    <property type="protein sequence ID" value="SPO04084.1"/>
    <property type="molecule type" value="Genomic_DNA"/>
</dbReference>
<sequence length="84" mass="9482">MEELPVEDPGHMASAERQLRDWEGFITGKKLTDDTSSDTMISKEQLPKGTRVVRQGREKELGYMPDGITVVIGEDDTVQRVYRG</sequence>
<name>A0AAE8N250_9PEZI</name>
<proteinExistence type="predicted"/>
<evidence type="ECO:0000313" key="2">
    <source>
        <dbReference type="Proteomes" id="UP001187682"/>
    </source>
</evidence>
<dbReference type="AlphaFoldDB" id="A0AAE8N250"/>
<organism evidence="1 2">
    <name type="scientific">Cephalotrichum gorgonifer</name>
    <dbReference type="NCBI Taxonomy" id="2041049"/>
    <lineage>
        <taxon>Eukaryota</taxon>
        <taxon>Fungi</taxon>
        <taxon>Dikarya</taxon>
        <taxon>Ascomycota</taxon>
        <taxon>Pezizomycotina</taxon>
        <taxon>Sordariomycetes</taxon>
        <taxon>Hypocreomycetidae</taxon>
        <taxon>Microascales</taxon>
        <taxon>Microascaceae</taxon>
        <taxon>Cephalotrichum</taxon>
    </lineage>
</organism>
<gene>
    <name evidence="1" type="ORF">DNG_06767</name>
</gene>
<dbReference type="Proteomes" id="UP001187682">
    <property type="component" value="Unassembled WGS sequence"/>
</dbReference>
<comment type="caution">
    <text evidence="1">The sequence shown here is derived from an EMBL/GenBank/DDBJ whole genome shotgun (WGS) entry which is preliminary data.</text>
</comment>
<protein>
    <submittedName>
        <fullName evidence="1">Uncharacterized protein</fullName>
    </submittedName>
</protein>
<evidence type="ECO:0000313" key="1">
    <source>
        <dbReference type="EMBL" id="SPO04084.1"/>
    </source>
</evidence>
<keyword evidence="2" id="KW-1185">Reference proteome</keyword>